<feature type="domain" description="Probable transposase IS891/IS1136/IS1341" evidence="9">
    <location>
        <begin position="184"/>
        <end position="281"/>
    </location>
</feature>
<dbReference type="PANTHER" id="PTHR30405:SF25">
    <property type="entry name" value="RNA-GUIDED DNA ENDONUCLEASE INSQ-RELATED"/>
    <property type="match status" value="1"/>
</dbReference>
<protein>
    <submittedName>
        <fullName evidence="12">Transposase</fullName>
    </submittedName>
</protein>
<dbReference type="GO" id="GO:0032196">
    <property type="term" value="P:transposition"/>
    <property type="evidence" value="ECO:0007669"/>
    <property type="project" value="UniProtKB-KW"/>
</dbReference>
<dbReference type="Pfam" id="PF01385">
    <property type="entry name" value="OrfB_IS605"/>
    <property type="match status" value="1"/>
</dbReference>
<comment type="similarity">
    <text evidence="1">In the C-terminal section; belongs to the transposase 35 family.</text>
</comment>
<dbReference type="Pfam" id="PF12323">
    <property type="entry name" value="HTH_OrfB_IS605"/>
    <property type="match status" value="1"/>
</dbReference>
<dbReference type="InterPro" id="IPR010095">
    <property type="entry name" value="Cas12f1-like_TNB"/>
</dbReference>
<accession>A0A0M2PNF0</accession>
<dbReference type="NCBIfam" id="NF040570">
    <property type="entry name" value="guided_TnpB"/>
    <property type="match status" value="1"/>
</dbReference>
<keyword evidence="6" id="KW-0238">DNA-binding</keyword>
<dbReference type="GO" id="GO:0046872">
    <property type="term" value="F:metal ion binding"/>
    <property type="evidence" value="ECO:0007669"/>
    <property type="project" value="UniProtKB-KW"/>
</dbReference>
<dbReference type="GO" id="GO:0003677">
    <property type="term" value="F:DNA binding"/>
    <property type="evidence" value="ECO:0007669"/>
    <property type="project" value="UniProtKB-KW"/>
</dbReference>
<dbReference type="STRING" id="317619.GCA_000332315_02655"/>
<gene>
    <name evidence="12" type="ORF">PROH_20815</name>
</gene>
<dbReference type="Pfam" id="PF07282">
    <property type="entry name" value="Cas12f1-like_TNB"/>
    <property type="match status" value="1"/>
</dbReference>
<comment type="similarity">
    <text evidence="2">In the N-terminal section; belongs to the transposase 2 family.</text>
</comment>
<evidence type="ECO:0000313" key="13">
    <source>
        <dbReference type="Proteomes" id="UP000034681"/>
    </source>
</evidence>
<feature type="region of interest" description="Disordered" evidence="8">
    <location>
        <begin position="372"/>
        <end position="391"/>
    </location>
</feature>
<feature type="domain" description="Cas12f1-like TNB" evidence="10">
    <location>
        <begin position="293"/>
        <end position="361"/>
    </location>
</feature>
<evidence type="ECO:0000256" key="3">
    <source>
        <dbReference type="ARBA" id="ARBA00022578"/>
    </source>
</evidence>
<organism evidence="12 13">
    <name type="scientific">Prochlorothrix hollandica PCC 9006 = CALU 1027</name>
    <dbReference type="NCBI Taxonomy" id="317619"/>
    <lineage>
        <taxon>Bacteria</taxon>
        <taxon>Bacillati</taxon>
        <taxon>Cyanobacteriota</taxon>
        <taxon>Cyanophyceae</taxon>
        <taxon>Prochlorotrichales</taxon>
        <taxon>Prochlorotrichaceae</taxon>
        <taxon>Prochlorothrix</taxon>
    </lineage>
</organism>
<keyword evidence="4" id="KW-0479">Metal-binding</keyword>
<keyword evidence="3" id="KW-0815">Transposition</keyword>
<evidence type="ECO:0000259" key="9">
    <source>
        <dbReference type="Pfam" id="PF01385"/>
    </source>
</evidence>
<evidence type="ECO:0000256" key="5">
    <source>
        <dbReference type="ARBA" id="ARBA00022833"/>
    </source>
</evidence>
<evidence type="ECO:0000256" key="4">
    <source>
        <dbReference type="ARBA" id="ARBA00022723"/>
    </source>
</evidence>
<dbReference type="PANTHER" id="PTHR30405">
    <property type="entry name" value="TRANSPOSASE"/>
    <property type="match status" value="1"/>
</dbReference>
<evidence type="ECO:0000313" key="12">
    <source>
        <dbReference type="EMBL" id="KKI98140.1"/>
    </source>
</evidence>
<dbReference type="InterPro" id="IPR001959">
    <property type="entry name" value="Transposase"/>
</dbReference>
<dbReference type="EMBL" id="AJTX02000010">
    <property type="protein sequence ID" value="KKI98140.1"/>
    <property type="molecule type" value="Genomic_DNA"/>
</dbReference>
<reference evidence="12" key="1">
    <citation type="submission" date="2012-04" db="EMBL/GenBank/DDBJ databases">
        <authorList>
            <person name="Borisov I.G."/>
            <person name="Ivanikova N.V."/>
            <person name="Pinevich A.V."/>
        </authorList>
    </citation>
    <scope>NUCLEOTIDE SEQUENCE [LARGE SCALE GENOMIC DNA]</scope>
    <source>
        <strain evidence="12">CALU 1027</strain>
    </source>
</reference>
<dbReference type="NCBIfam" id="TIGR01766">
    <property type="entry name" value="IS200/IS605 family accessory protein TnpB-like domain"/>
    <property type="match status" value="1"/>
</dbReference>
<evidence type="ECO:0000256" key="7">
    <source>
        <dbReference type="ARBA" id="ARBA00023172"/>
    </source>
</evidence>
<feature type="compositionally biased region" description="Polar residues" evidence="8">
    <location>
        <begin position="380"/>
        <end position="391"/>
    </location>
</feature>
<name>A0A0M2PNF0_PROHO</name>
<evidence type="ECO:0000259" key="10">
    <source>
        <dbReference type="Pfam" id="PF07282"/>
    </source>
</evidence>
<keyword evidence="13" id="KW-1185">Reference proteome</keyword>
<dbReference type="InterPro" id="IPR021027">
    <property type="entry name" value="Transposase_put_HTH"/>
</dbReference>
<evidence type="ECO:0000256" key="2">
    <source>
        <dbReference type="ARBA" id="ARBA00011044"/>
    </source>
</evidence>
<feature type="domain" description="Transposase putative helix-turn-helix" evidence="11">
    <location>
        <begin position="1"/>
        <end position="36"/>
    </location>
</feature>
<evidence type="ECO:0000256" key="6">
    <source>
        <dbReference type="ARBA" id="ARBA00023125"/>
    </source>
</evidence>
<keyword evidence="7" id="KW-0233">DNA recombination</keyword>
<keyword evidence="5" id="KW-0862">Zinc</keyword>
<dbReference type="InterPro" id="IPR051399">
    <property type="entry name" value="RNA-guided_DNA_endo/Transpos"/>
</dbReference>
<comment type="caution">
    <text evidence="12">The sequence shown here is derived from an EMBL/GenBank/DDBJ whole genome shotgun (WGS) entry which is preliminary data.</text>
</comment>
<evidence type="ECO:0000256" key="1">
    <source>
        <dbReference type="ARBA" id="ARBA00008761"/>
    </source>
</evidence>
<evidence type="ECO:0000259" key="11">
    <source>
        <dbReference type="Pfam" id="PF12323"/>
    </source>
</evidence>
<dbReference type="eggNOG" id="COG0675">
    <property type="taxonomic scope" value="Bacteria"/>
</dbReference>
<dbReference type="AlphaFoldDB" id="A0A0M2PNF0"/>
<sequence length="403" mass="45448">MKVRYQYRIYPTPQQVKGLNQLFGCCRVVYNDALAIVRSVPQGEKWPSNAELQKLVITQAKKTAEREWLADVSVVPLQQSVQDLGAAFKNFFESRSGKRKGSKVGFPRFKKKLNQQSARFVRTGFSLKGNKLELAKLGRFKVKWSRPLPSEPSSVTIIRNTAGQYHASFVVEIGSINIEPLRPSIGVDLGIKTFAFLSTGDRVESPGYNRLDRKTRRFQRKLARQVKGSKRREKTRLRLAKLKLKTANIRKDFLHKTTTQLIHENQVVVLEDLAVKNMLGNRKLARAISQQGWGTARTMCEAKASMVNDREVRIISRWEPTSQICSDCGFRWGKVALSVRYILCVSCGTEHDRDGNAAKNIEKSGLGLTQDSKWTKNGRKTSISGNPTALSSQPYSEQLGLFA</sequence>
<dbReference type="GO" id="GO:0006310">
    <property type="term" value="P:DNA recombination"/>
    <property type="evidence" value="ECO:0007669"/>
    <property type="project" value="UniProtKB-KW"/>
</dbReference>
<proteinExistence type="inferred from homology"/>
<dbReference type="Proteomes" id="UP000034681">
    <property type="component" value="Unassembled WGS sequence"/>
</dbReference>
<evidence type="ECO:0000256" key="8">
    <source>
        <dbReference type="SAM" id="MobiDB-lite"/>
    </source>
</evidence>